<reference evidence="11 12" key="1">
    <citation type="journal article" date="2018" name="Gigascience">
        <title>Genomes of trombidid mites reveal novel predicted allergens and laterally-transferred genes associated with secondary metabolism.</title>
        <authorList>
            <person name="Dong X."/>
            <person name="Chaisiri K."/>
            <person name="Xia D."/>
            <person name="Armstrong S.D."/>
            <person name="Fang Y."/>
            <person name="Donnelly M.J."/>
            <person name="Kadowaki T."/>
            <person name="McGarry J.W."/>
            <person name="Darby A.C."/>
            <person name="Makepeace B.L."/>
        </authorList>
    </citation>
    <scope>NUCLEOTIDE SEQUENCE [LARGE SCALE GENOMIC DNA]</scope>
    <source>
        <strain evidence="11">UoL-UT</strain>
    </source>
</reference>
<evidence type="ECO:0000256" key="3">
    <source>
        <dbReference type="ARBA" id="ARBA00022473"/>
    </source>
</evidence>
<dbReference type="EMBL" id="NCKV01000717">
    <property type="protein sequence ID" value="RWS29915.1"/>
    <property type="molecule type" value="Genomic_DNA"/>
</dbReference>
<feature type="compositionally biased region" description="Polar residues" evidence="9">
    <location>
        <begin position="264"/>
        <end position="276"/>
    </location>
</feature>
<dbReference type="GO" id="GO:0005634">
    <property type="term" value="C:nucleus"/>
    <property type="evidence" value="ECO:0007669"/>
    <property type="project" value="UniProtKB-SubCell"/>
</dbReference>
<accession>A0A443SR20</accession>
<dbReference type="GO" id="GO:0000978">
    <property type="term" value="F:RNA polymerase II cis-regulatory region sequence-specific DNA binding"/>
    <property type="evidence" value="ECO:0007669"/>
    <property type="project" value="TreeGrafter"/>
</dbReference>
<evidence type="ECO:0000256" key="8">
    <source>
        <dbReference type="RuleBase" id="RU000682"/>
    </source>
</evidence>
<keyword evidence="4 7" id="KW-0238">DNA-binding</keyword>
<name>A0A443SR20_9ACAR</name>
<sequence>MQSYVSTEYSRAITYNDYGPTLVESTLELSHYSPIISKTGSSVSAGIKSEVGDTNDSEECPDSGSNSLSTGNSEHRRETTEAFSFKQLTIEQVLCILEANLHAGAIEKLSRLLPLLPDNIGNSDTVVKVKAIVAYETGEYKKLYELLQTHSFDEKHHDSLQKLWYNAHYRESEITRGRPLGAVDKYRLRRKHPLPKTIWDGEDTVYCFKDSSRNILKKFYSENRYPTPEDKKRLSERTTLTLTQVSNWFKNRRQRDRTPASPQPMKNSYNHTHNSSFNNANSYTNNVFNSCSNYYIHPESCSTIHEI</sequence>
<evidence type="ECO:0000313" key="11">
    <source>
        <dbReference type="EMBL" id="RWS29915.1"/>
    </source>
</evidence>
<protein>
    <submittedName>
        <fullName evidence="11">Cs-six4-like protein</fullName>
    </submittedName>
</protein>
<dbReference type="GO" id="GO:0000981">
    <property type="term" value="F:DNA-binding transcription factor activity, RNA polymerase II-specific"/>
    <property type="evidence" value="ECO:0007669"/>
    <property type="project" value="InterPro"/>
</dbReference>
<dbReference type="InterPro" id="IPR009057">
    <property type="entry name" value="Homeodomain-like_sf"/>
</dbReference>
<dbReference type="Pfam" id="PF16878">
    <property type="entry name" value="SIX1_SD"/>
    <property type="match status" value="1"/>
</dbReference>
<gene>
    <name evidence="11" type="ORF">B4U80_11012</name>
</gene>
<evidence type="ECO:0000256" key="2">
    <source>
        <dbReference type="ARBA" id="ARBA00008161"/>
    </source>
</evidence>
<evidence type="ECO:0000256" key="5">
    <source>
        <dbReference type="ARBA" id="ARBA00023155"/>
    </source>
</evidence>
<feature type="domain" description="Homeobox" evidence="10">
    <location>
        <begin position="208"/>
        <end position="259"/>
    </location>
</feature>
<comment type="subcellular location">
    <subcellularLocation>
        <location evidence="1 7 8">Nucleus</location>
    </subcellularLocation>
</comment>
<evidence type="ECO:0000256" key="7">
    <source>
        <dbReference type="PROSITE-ProRule" id="PRU00108"/>
    </source>
</evidence>
<keyword evidence="6 7" id="KW-0539">Nucleus</keyword>
<feature type="compositionally biased region" description="Polar residues" evidence="9">
    <location>
        <begin position="63"/>
        <end position="72"/>
    </location>
</feature>
<dbReference type="PROSITE" id="PS00027">
    <property type="entry name" value="HOMEOBOX_1"/>
    <property type="match status" value="1"/>
</dbReference>
<dbReference type="Proteomes" id="UP000288716">
    <property type="component" value="Unassembled WGS sequence"/>
</dbReference>
<dbReference type="AlphaFoldDB" id="A0A443SR20"/>
<keyword evidence="3" id="KW-0217">Developmental protein</keyword>
<comment type="similarity">
    <text evidence="2">Belongs to the SIX/Sine oculis homeobox family.</text>
</comment>
<dbReference type="InterPro" id="IPR017970">
    <property type="entry name" value="Homeobox_CS"/>
</dbReference>
<dbReference type="CDD" id="cd00086">
    <property type="entry name" value="homeodomain"/>
    <property type="match status" value="1"/>
</dbReference>
<keyword evidence="5 7" id="KW-0371">Homeobox</keyword>
<dbReference type="PANTHER" id="PTHR10390">
    <property type="entry name" value="HOMEOBOX PROTEIN SIX"/>
    <property type="match status" value="1"/>
</dbReference>
<evidence type="ECO:0000256" key="9">
    <source>
        <dbReference type="SAM" id="MobiDB-lite"/>
    </source>
</evidence>
<feature type="DNA-binding region" description="Homeobox" evidence="7">
    <location>
        <begin position="210"/>
        <end position="260"/>
    </location>
</feature>
<dbReference type="Gene3D" id="1.10.10.60">
    <property type="entry name" value="Homeodomain-like"/>
    <property type="match status" value="1"/>
</dbReference>
<evidence type="ECO:0000256" key="1">
    <source>
        <dbReference type="ARBA" id="ARBA00004123"/>
    </source>
</evidence>
<evidence type="ECO:0000256" key="6">
    <source>
        <dbReference type="ARBA" id="ARBA00023242"/>
    </source>
</evidence>
<dbReference type="STRING" id="299467.A0A443SR20"/>
<dbReference type="PANTHER" id="PTHR10390:SF44">
    <property type="entry name" value="SIX HOMEOBOX 4"/>
    <property type="match status" value="1"/>
</dbReference>
<proteinExistence type="inferred from homology"/>
<dbReference type="OrthoDB" id="3501850at2759"/>
<evidence type="ECO:0000256" key="4">
    <source>
        <dbReference type="ARBA" id="ARBA00023125"/>
    </source>
</evidence>
<feature type="region of interest" description="Disordered" evidence="9">
    <location>
        <begin position="251"/>
        <end position="276"/>
    </location>
</feature>
<dbReference type="GO" id="GO:0005667">
    <property type="term" value="C:transcription regulator complex"/>
    <property type="evidence" value="ECO:0007669"/>
    <property type="project" value="TreeGrafter"/>
</dbReference>
<evidence type="ECO:0000259" key="10">
    <source>
        <dbReference type="PROSITE" id="PS50071"/>
    </source>
</evidence>
<dbReference type="SUPFAM" id="SSF46689">
    <property type="entry name" value="Homeodomain-like"/>
    <property type="match status" value="1"/>
</dbReference>
<feature type="region of interest" description="Disordered" evidence="9">
    <location>
        <begin position="47"/>
        <end position="77"/>
    </location>
</feature>
<comment type="caution">
    <text evidence="11">The sequence shown here is derived from an EMBL/GenBank/DDBJ whole genome shotgun (WGS) entry which is preliminary data.</text>
</comment>
<dbReference type="PROSITE" id="PS50071">
    <property type="entry name" value="HOMEOBOX_2"/>
    <property type="match status" value="1"/>
</dbReference>
<evidence type="ECO:0000313" key="12">
    <source>
        <dbReference type="Proteomes" id="UP000288716"/>
    </source>
</evidence>
<dbReference type="FunFam" id="1.10.10.60:FF:000046">
    <property type="entry name" value="SIX homeobox 3"/>
    <property type="match status" value="1"/>
</dbReference>
<dbReference type="SMART" id="SM00389">
    <property type="entry name" value="HOX"/>
    <property type="match status" value="1"/>
</dbReference>
<keyword evidence="12" id="KW-1185">Reference proteome</keyword>
<dbReference type="Pfam" id="PF00046">
    <property type="entry name" value="Homeodomain"/>
    <property type="match status" value="1"/>
</dbReference>
<dbReference type="InterPro" id="IPR001356">
    <property type="entry name" value="HD"/>
</dbReference>
<dbReference type="VEuPathDB" id="VectorBase:LDEU002125"/>
<organism evidence="11 12">
    <name type="scientific">Leptotrombidium deliense</name>
    <dbReference type="NCBI Taxonomy" id="299467"/>
    <lineage>
        <taxon>Eukaryota</taxon>
        <taxon>Metazoa</taxon>
        <taxon>Ecdysozoa</taxon>
        <taxon>Arthropoda</taxon>
        <taxon>Chelicerata</taxon>
        <taxon>Arachnida</taxon>
        <taxon>Acari</taxon>
        <taxon>Acariformes</taxon>
        <taxon>Trombidiformes</taxon>
        <taxon>Prostigmata</taxon>
        <taxon>Anystina</taxon>
        <taxon>Parasitengona</taxon>
        <taxon>Trombiculoidea</taxon>
        <taxon>Trombiculidae</taxon>
        <taxon>Leptotrombidium</taxon>
    </lineage>
</organism>
<dbReference type="InterPro" id="IPR031701">
    <property type="entry name" value="SIX1_SD"/>
</dbReference>